<feature type="non-terminal residue" evidence="2">
    <location>
        <position position="1"/>
    </location>
</feature>
<proteinExistence type="predicted"/>
<sequence length="181" mass="20935">LTSSPRASKKPRGTWASPIYQHPNQLVGHYTATSTGTISSIDTQYTRNRPPHFQASYLRGSAPTNAQITAHKEGSIANAWLQEWQKSPEAFGPCRPLFWLNKPAFIDLACHSRKTNRIQLGHWDRHHEPIGRKIQRLQREKNIIRKKRQALQLEVMNQEERRKKVKQAVRRADVIDLTTEE</sequence>
<keyword evidence="3" id="KW-1185">Reference proteome</keyword>
<evidence type="ECO:0000313" key="3">
    <source>
        <dbReference type="Proteomes" id="UP000800040"/>
    </source>
</evidence>
<dbReference type="AlphaFoldDB" id="A0A6A5KJB1"/>
<dbReference type="Proteomes" id="UP000800040">
    <property type="component" value="Unassembled WGS sequence"/>
</dbReference>
<evidence type="ECO:0000256" key="1">
    <source>
        <dbReference type="SAM" id="Coils"/>
    </source>
</evidence>
<evidence type="ECO:0000313" key="2">
    <source>
        <dbReference type="EMBL" id="KAF1835929.1"/>
    </source>
</evidence>
<protein>
    <submittedName>
        <fullName evidence="2">Uncharacterized protein</fullName>
    </submittedName>
</protein>
<feature type="non-terminal residue" evidence="2">
    <location>
        <position position="181"/>
    </location>
</feature>
<accession>A0A6A5KJB1</accession>
<organism evidence="2 3">
    <name type="scientific">Decorospora gaudefroyi</name>
    <dbReference type="NCBI Taxonomy" id="184978"/>
    <lineage>
        <taxon>Eukaryota</taxon>
        <taxon>Fungi</taxon>
        <taxon>Dikarya</taxon>
        <taxon>Ascomycota</taxon>
        <taxon>Pezizomycotina</taxon>
        <taxon>Dothideomycetes</taxon>
        <taxon>Pleosporomycetidae</taxon>
        <taxon>Pleosporales</taxon>
        <taxon>Pleosporineae</taxon>
        <taxon>Pleosporaceae</taxon>
        <taxon>Decorospora</taxon>
    </lineage>
</organism>
<keyword evidence="1" id="KW-0175">Coiled coil</keyword>
<dbReference type="EMBL" id="ML975280">
    <property type="protein sequence ID" value="KAF1835929.1"/>
    <property type="molecule type" value="Genomic_DNA"/>
</dbReference>
<reference evidence="2" key="1">
    <citation type="submission" date="2020-01" db="EMBL/GenBank/DDBJ databases">
        <authorList>
            <consortium name="DOE Joint Genome Institute"/>
            <person name="Haridas S."/>
            <person name="Albert R."/>
            <person name="Binder M."/>
            <person name="Bloem J."/>
            <person name="Labutti K."/>
            <person name="Salamov A."/>
            <person name="Andreopoulos B."/>
            <person name="Baker S.E."/>
            <person name="Barry K."/>
            <person name="Bills G."/>
            <person name="Bluhm B.H."/>
            <person name="Cannon C."/>
            <person name="Castanera R."/>
            <person name="Culley D.E."/>
            <person name="Daum C."/>
            <person name="Ezra D."/>
            <person name="Gonzalez J.B."/>
            <person name="Henrissat B."/>
            <person name="Kuo A."/>
            <person name="Liang C."/>
            <person name="Lipzen A."/>
            <person name="Lutzoni F."/>
            <person name="Magnuson J."/>
            <person name="Mondo S."/>
            <person name="Nolan M."/>
            <person name="Ohm R."/>
            <person name="Pangilinan J."/>
            <person name="Park H.-J."/>
            <person name="Ramirez L."/>
            <person name="Alfaro M."/>
            <person name="Sun H."/>
            <person name="Tritt A."/>
            <person name="Yoshinaga Y."/>
            <person name="Zwiers L.-H."/>
            <person name="Turgeon B.G."/>
            <person name="Goodwin S.B."/>
            <person name="Spatafora J.W."/>
            <person name="Crous P.W."/>
            <person name="Grigoriev I.V."/>
        </authorList>
    </citation>
    <scope>NUCLEOTIDE SEQUENCE</scope>
    <source>
        <strain evidence="2">P77</strain>
    </source>
</reference>
<feature type="coiled-coil region" evidence="1">
    <location>
        <begin position="134"/>
        <end position="168"/>
    </location>
</feature>
<gene>
    <name evidence="2" type="ORF">BDW02DRAFT_474279</name>
</gene>
<name>A0A6A5KJB1_9PLEO</name>